<evidence type="ECO:0000256" key="3">
    <source>
        <dbReference type="ARBA" id="ARBA00009528"/>
    </source>
</evidence>
<evidence type="ECO:0000256" key="1">
    <source>
        <dbReference type="ARBA" id="ARBA00000135"/>
    </source>
</evidence>
<dbReference type="Gene3D" id="3.40.220.10">
    <property type="entry name" value="Leucine Aminopeptidase, subunit E, domain 1"/>
    <property type="match status" value="1"/>
</dbReference>
<dbReference type="HAMAP" id="MF_00181">
    <property type="entry name" value="Cytosol_peptidase_M17"/>
    <property type="match status" value="1"/>
</dbReference>
<name>A0ABP6ZRR5_9ACTN</name>
<evidence type="ECO:0000256" key="5">
    <source>
        <dbReference type="ARBA" id="ARBA00022670"/>
    </source>
</evidence>
<comment type="function">
    <text evidence="7 8">Presumably involved in the processing and regular turnover of intracellular proteins. Catalyzes the removal of unsubstituted N-terminal amino acids from various peptides.</text>
</comment>
<dbReference type="InterPro" id="IPR043472">
    <property type="entry name" value="Macro_dom-like"/>
</dbReference>
<feature type="binding site" evidence="8">
    <location>
        <position position="346"/>
    </location>
    <ligand>
        <name>Mn(2+)</name>
        <dbReference type="ChEBI" id="CHEBI:29035"/>
        <label>2</label>
    </ligand>
</feature>
<dbReference type="NCBIfam" id="NF002073">
    <property type="entry name" value="PRK00913.1-2"/>
    <property type="match status" value="1"/>
</dbReference>
<accession>A0ABP6ZRR5</accession>
<comment type="caution">
    <text evidence="10">The sequence shown here is derived from an EMBL/GenBank/DDBJ whole genome shotgun (WGS) entry which is preliminary data.</text>
</comment>
<dbReference type="EC" id="3.4.11.1" evidence="8"/>
<feature type="binding site" evidence="8">
    <location>
        <position position="267"/>
    </location>
    <ligand>
        <name>Mn(2+)</name>
        <dbReference type="ChEBI" id="CHEBI:29035"/>
        <label>1</label>
    </ligand>
</feature>
<evidence type="ECO:0000256" key="6">
    <source>
        <dbReference type="ARBA" id="ARBA00022801"/>
    </source>
</evidence>
<dbReference type="Pfam" id="PF00883">
    <property type="entry name" value="Peptidase_M17"/>
    <property type="match status" value="1"/>
</dbReference>
<evidence type="ECO:0000256" key="8">
    <source>
        <dbReference type="HAMAP-Rule" id="MF_00181"/>
    </source>
</evidence>
<dbReference type="InterPro" id="IPR000819">
    <property type="entry name" value="Peptidase_M17_C"/>
</dbReference>
<evidence type="ECO:0000256" key="4">
    <source>
        <dbReference type="ARBA" id="ARBA00022438"/>
    </source>
</evidence>
<keyword evidence="6 8" id="KW-0378">Hydrolase</keyword>
<gene>
    <name evidence="8" type="primary">pepA</name>
    <name evidence="10" type="ORF">GCM10022236_19770</name>
</gene>
<dbReference type="GO" id="GO:0004177">
    <property type="term" value="F:aminopeptidase activity"/>
    <property type="evidence" value="ECO:0007669"/>
    <property type="project" value="UniProtKB-KW"/>
</dbReference>
<keyword evidence="8" id="KW-0963">Cytoplasm</keyword>
<keyword evidence="11" id="KW-1185">Reference proteome</keyword>
<dbReference type="InterPro" id="IPR008283">
    <property type="entry name" value="Peptidase_M17_N"/>
</dbReference>
<feature type="domain" description="Cytosol aminopeptidase" evidence="9">
    <location>
        <begin position="342"/>
        <end position="349"/>
    </location>
</feature>
<feature type="binding site" evidence="8">
    <location>
        <position position="262"/>
    </location>
    <ligand>
        <name>Mn(2+)</name>
        <dbReference type="ChEBI" id="CHEBI:29035"/>
        <label>2</label>
    </ligand>
</feature>
<feature type="binding site" evidence="8">
    <location>
        <position position="346"/>
    </location>
    <ligand>
        <name>Mn(2+)</name>
        <dbReference type="ChEBI" id="CHEBI:29035"/>
        <label>1</label>
    </ligand>
</feature>
<evidence type="ECO:0000256" key="2">
    <source>
        <dbReference type="ARBA" id="ARBA00000967"/>
    </source>
</evidence>
<dbReference type="InterPro" id="IPR011356">
    <property type="entry name" value="Leucine_aapep/pepB"/>
</dbReference>
<feature type="binding site" evidence="8">
    <location>
        <position position="267"/>
    </location>
    <ligand>
        <name>Mn(2+)</name>
        <dbReference type="ChEBI" id="CHEBI:29035"/>
        <label>2</label>
    </ligand>
</feature>
<dbReference type="Proteomes" id="UP001501490">
    <property type="component" value="Unassembled WGS sequence"/>
</dbReference>
<feature type="binding site" evidence="8">
    <location>
        <position position="344"/>
    </location>
    <ligand>
        <name>Mn(2+)</name>
        <dbReference type="ChEBI" id="CHEBI:29035"/>
        <label>1</label>
    </ligand>
</feature>
<dbReference type="SUPFAM" id="SSF52949">
    <property type="entry name" value="Macro domain-like"/>
    <property type="match status" value="1"/>
</dbReference>
<dbReference type="PROSITE" id="PS00631">
    <property type="entry name" value="CYTOSOL_AP"/>
    <property type="match status" value="1"/>
</dbReference>
<feature type="active site" evidence="8">
    <location>
        <position position="274"/>
    </location>
</feature>
<keyword evidence="5 8" id="KW-0645">Protease</keyword>
<keyword evidence="4 8" id="KW-0031">Aminopeptidase</keyword>
<comment type="subcellular location">
    <subcellularLocation>
        <location evidence="8">Cytoplasm</location>
    </subcellularLocation>
</comment>
<dbReference type="Pfam" id="PF02789">
    <property type="entry name" value="Peptidase_M17_N"/>
    <property type="match status" value="1"/>
</dbReference>
<dbReference type="Gene3D" id="3.40.630.10">
    <property type="entry name" value="Zn peptidases"/>
    <property type="match status" value="1"/>
</dbReference>
<feature type="binding site" evidence="8">
    <location>
        <position position="285"/>
    </location>
    <ligand>
        <name>Mn(2+)</name>
        <dbReference type="ChEBI" id="CHEBI:29035"/>
        <label>2</label>
    </ligand>
</feature>
<sequence>MPTPTQPPLAVAQTAPRGADVLVVGLTDDGPIGVPAELDAAYTKAFATGVADLARSLGAKTGAGKTRTLPALGDGPRILVVGVGAATPTPEDLRRAAGAGVRQASTLADGEPLSVVVSLGADEPETLQAVAEGALLGLYEYAPVSGRDPKPRRVGLITVLSSATPDADLISRVELLARAVVVTRDWVNTPPNLLYPQSLADQAKALVRDAKIGVEVLDDAALVKGGYGGIMAVGGGSSRPPRLVRLSYAPRGASFHLALVGKGITFDSGGLNLKPGESMYTMKCDMAGAATVIAATDAIARLGLKVKVTTYACLAENLPSDTAFRPSDVLTMYGGKTVENGNTDAEGRLVMADALARASEDEPDLIVDVATLTGAAVVALGDRTAALMATDDTTADRLLDAAESAGEELWQLPIPREIRPRLDSSVADLRSTAKEKVAGALVAAAFLRDFVGEDIAWAHLDIAGPAYNDRSPYGHVSAGGTGFGVRTLVALAAALA</sequence>
<reference evidence="11" key="1">
    <citation type="journal article" date="2019" name="Int. J. Syst. Evol. Microbiol.">
        <title>The Global Catalogue of Microorganisms (GCM) 10K type strain sequencing project: providing services to taxonomists for standard genome sequencing and annotation.</title>
        <authorList>
            <consortium name="The Broad Institute Genomics Platform"/>
            <consortium name="The Broad Institute Genome Sequencing Center for Infectious Disease"/>
            <person name="Wu L."/>
            <person name="Ma J."/>
        </authorList>
    </citation>
    <scope>NUCLEOTIDE SEQUENCE [LARGE SCALE GENOMIC DNA]</scope>
    <source>
        <strain evidence="11">JCM 16929</strain>
    </source>
</reference>
<dbReference type="PRINTS" id="PR00481">
    <property type="entry name" value="LAMNOPPTDASE"/>
</dbReference>
<comment type="cofactor">
    <cofactor evidence="8">
        <name>Mn(2+)</name>
        <dbReference type="ChEBI" id="CHEBI:29035"/>
    </cofactor>
    <text evidence="8">Binds 2 manganese ions per subunit.</text>
</comment>
<protein>
    <recommendedName>
        <fullName evidence="8">Probable cytosol aminopeptidase</fullName>
        <ecNumber evidence="8">3.4.11.1</ecNumber>
    </recommendedName>
    <alternativeName>
        <fullName evidence="8">Leucine aminopeptidase</fullName>
        <shortName evidence="8">LAP</shortName>
        <ecNumber evidence="8">3.4.11.10</ecNumber>
    </alternativeName>
    <alternativeName>
        <fullName evidence="8">Leucyl aminopeptidase</fullName>
    </alternativeName>
</protein>
<evidence type="ECO:0000313" key="10">
    <source>
        <dbReference type="EMBL" id="GAA3617592.1"/>
    </source>
</evidence>
<evidence type="ECO:0000256" key="7">
    <source>
        <dbReference type="ARBA" id="ARBA00049972"/>
    </source>
</evidence>
<dbReference type="SUPFAM" id="SSF53187">
    <property type="entry name" value="Zn-dependent exopeptidases"/>
    <property type="match status" value="1"/>
</dbReference>
<dbReference type="PANTHER" id="PTHR11963:SF23">
    <property type="entry name" value="CYTOSOL AMINOPEPTIDASE"/>
    <property type="match status" value="1"/>
</dbReference>
<comment type="catalytic activity">
    <reaction evidence="2 8">
        <text>Release of an N-terminal amino acid, preferentially leucine, but not glutamic or aspartic acids.</text>
        <dbReference type="EC" id="3.4.11.10"/>
    </reaction>
</comment>
<organism evidence="10 11">
    <name type="scientific">Microlunatus ginsengisoli</name>
    <dbReference type="NCBI Taxonomy" id="363863"/>
    <lineage>
        <taxon>Bacteria</taxon>
        <taxon>Bacillati</taxon>
        <taxon>Actinomycetota</taxon>
        <taxon>Actinomycetes</taxon>
        <taxon>Propionibacteriales</taxon>
        <taxon>Propionibacteriaceae</taxon>
        <taxon>Microlunatus</taxon>
    </lineage>
</organism>
<dbReference type="CDD" id="cd00433">
    <property type="entry name" value="Peptidase_M17"/>
    <property type="match status" value="1"/>
</dbReference>
<keyword evidence="8" id="KW-0464">Manganese</keyword>
<keyword evidence="8" id="KW-0479">Metal-binding</keyword>
<dbReference type="RefSeq" id="WP_344803922.1">
    <property type="nucleotide sequence ID" value="NZ_BAABAB010000014.1"/>
</dbReference>
<dbReference type="PANTHER" id="PTHR11963">
    <property type="entry name" value="LEUCINE AMINOPEPTIDASE-RELATED"/>
    <property type="match status" value="1"/>
</dbReference>
<dbReference type="EC" id="3.4.11.10" evidence="8"/>
<feature type="active site" evidence="8">
    <location>
        <position position="348"/>
    </location>
</feature>
<comment type="similarity">
    <text evidence="3 8">Belongs to the peptidase M17 family.</text>
</comment>
<evidence type="ECO:0000259" key="9">
    <source>
        <dbReference type="PROSITE" id="PS00631"/>
    </source>
</evidence>
<dbReference type="EMBL" id="BAABAB010000014">
    <property type="protein sequence ID" value="GAA3617592.1"/>
    <property type="molecule type" value="Genomic_DNA"/>
</dbReference>
<comment type="catalytic activity">
    <reaction evidence="1 8">
        <text>Release of an N-terminal amino acid, Xaa-|-Yaa-, in which Xaa is preferably Leu, but may be other amino acids including Pro although not Arg or Lys, and Yaa may be Pro. Amino acid amides and methyl esters are also readily hydrolyzed, but rates on arylamides are exceedingly low.</text>
        <dbReference type="EC" id="3.4.11.1"/>
    </reaction>
</comment>
<evidence type="ECO:0000313" key="11">
    <source>
        <dbReference type="Proteomes" id="UP001501490"/>
    </source>
</evidence>
<dbReference type="InterPro" id="IPR023042">
    <property type="entry name" value="Peptidase_M17_leu_NH2_pept"/>
</dbReference>
<proteinExistence type="inferred from homology"/>